<reference evidence="1" key="1">
    <citation type="journal article" date="2020" name="Stud. Mycol.">
        <title>101 Dothideomycetes genomes: a test case for predicting lifestyles and emergence of pathogens.</title>
        <authorList>
            <person name="Haridas S."/>
            <person name="Albert R."/>
            <person name="Binder M."/>
            <person name="Bloem J."/>
            <person name="Labutti K."/>
            <person name="Salamov A."/>
            <person name="Andreopoulos B."/>
            <person name="Baker S."/>
            <person name="Barry K."/>
            <person name="Bills G."/>
            <person name="Bluhm B."/>
            <person name="Cannon C."/>
            <person name="Castanera R."/>
            <person name="Culley D."/>
            <person name="Daum C."/>
            <person name="Ezra D."/>
            <person name="Gonzalez J."/>
            <person name="Henrissat B."/>
            <person name="Kuo A."/>
            <person name="Liang C."/>
            <person name="Lipzen A."/>
            <person name="Lutzoni F."/>
            <person name="Magnuson J."/>
            <person name="Mondo S."/>
            <person name="Nolan M."/>
            <person name="Ohm R."/>
            <person name="Pangilinan J."/>
            <person name="Park H.-J."/>
            <person name="Ramirez L."/>
            <person name="Alfaro M."/>
            <person name="Sun H."/>
            <person name="Tritt A."/>
            <person name="Yoshinaga Y."/>
            <person name="Zwiers L.-H."/>
            <person name="Turgeon B."/>
            <person name="Goodwin S."/>
            <person name="Spatafora J."/>
            <person name="Crous P."/>
            <person name="Grigoriev I."/>
        </authorList>
    </citation>
    <scope>NUCLEOTIDE SEQUENCE</scope>
    <source>
        <strain evidence="1">CBS 207.26</strain>
    </source>
</reference>
<sequence length="228" mass="27418">MTTSKPYNRSTYYWRPGFRGPRRVDVALLRTCKRVWLETRPLPFEQLEMTFFVACSDRRPPGYMNDGPHQHLRCRRFTPNQWQALDRIHILLQGLTPENVGGFFNTQYLLRPSTVTYITRYTDWFWWEQRNPLMLDGATMQRCCLPETVTKVVMEFEMIQSRELELKTFIDGVFRNEDAHYWRRMDKRVLKNVKEWSWEGPTTFGDRKTFPHHPPGPTMTYVVKVLTW</sequence>
<evidence type="ECO:0000313" key="2">
    <source>
        <dbReference type="Proteomes" id="UP000800200"/>
    </source>
</evidence>
<dbReference type="EMBL" id="ML994636">
    <property type="protein sequence ID" value="KAF2184738.1"/>
    <property type="molecule type" value="Genomic_DNA"/>
</dbReference>
<dbReference type="Proteomes" id="UP000800200">
    <property type="component" value="Unassembled WGS sequence"/>
</dbReference>
<feature type="non-terminal residue" evidence="1">
    <location>
        <position position="228"/>
    </location>
</feature>
<dbReference type="OrthoDB" id="288942at2759"/>
<gene>
    <name evidence="1" type="ORF">K469DRAFT_780097</name>
</gene>
<name>A0A6A6E2M2_9PEZI</name>
<organism evidence="1 2">
    <name type="scientific">Zopfia rhizophila CBS 207.26</name>
    <dbReference type="NCBI Taxonomy" id="1314779"/>
    <lineage>
        <taxon>Eukaryota</taxon>
        <taxon>Fungi</taxon>
        <taxon>Dikarya</taxon>
        <taxon>Ascomycota</taxon>
        <taxon>Pezizomycotina</taxon>
        <taxon>Dothideomycetes</taxon>
        <taxon>Dothideomycetes incertae sedis</taxon>
        <taxon>Zopfiaceae</taxon>
        <taxon>Zopfia</taxon>
    </lineage>
</organism>
<proteinExistence type="predicted"/>
<protein>
    <submittedName>
        <fullName evidence="1">Uncharacterized protein</fullName>
    </submittedName>
</protein>
<evidence type="ECO:0000313" key="1">
    <source>
        <dbReference type="EMBL" id="KAF2184738.1"/>
    </source>
</evidence>
<keyword evidence="2" id="KW-1185">Reference proteome</keyword>
<dbReference type="AlphaFoldDB" id="A0A6A6E2M2"/>
<accession>A0A6A6E2M2</accession>